<proteinExistence type="predicted"/>
<evidence type="ECO:0008006" key="4">
    <source>
        <dbReference type="Google" id="ProtNLM"/>
    </source>
</evidence>
<dbReference type="AlphaFoldDB" id="A0A4V2JGU7"/>
<dbReference type="Proteomes" id="UP000291819">
    <property type="component" value="Unassembled WGS sequence"/>
</dbReference>
<name>A0A4V2JGU7_9SPHI</name>
<dbReference type="EMBL" id="SIXF01000009">
    <property type="protein sequence ID" value="TBO42077.1"/>
    <property type="molecule type" value="Genomic_DNA"/>
</dbReference>
<accession>A0A4V2JGU7</accession>
<feature type="chain" id="PRO_5020798597" description="Lipoprotein" evidence="1">
    <location>
        <begin position="21"/>
        <end position="108"/>
    </location>
</feature>
<feature type="signal peptide" evidence="1">
    <location>
        <begin position="1"/>
        <end position="20"/>
    </location>
</feature>
<comment type="caution">
    <text evidence="2">The sequence shown here is derived from an EMBL/GenBank/DDBJ whole genome shotgun (WGS) entry which is preliminary data.</text>
</comment>
<organism evidence="2 3">
    <name type="scientific">Pedobacter kyonggii</name>
    <dbReference type="NCBI Taxonomy" id="1926871"/>
    <lineage>
        <taxon>Bacteria</taxon>
        <taxon>Pseudomonadati</taxon>
        <taxon>Bacteroidota</taxon>
        <taxon>Sphingobacteriia</taxon>
        <taxon>Sphingobacteriales</taxon>
        <taxon>Sphingobacteriaceae</taxon>
        <taxon>Pedobacter</taxon>
    </lineage>
</organism>
<evidence type="ECO:0000313" key="2">
    <source>
        <dbReference type="EMBL" id="TBO42077.1"/>
    </source>
</evidence>
<gene>
    <name evidence="2" type="ORF">EYS08_11115</name>
</gene>
<evidence type="ECO:0000313" key="3">
    <source>
        <dbReference type="Proteomes" id="UP000291819"/>
    </source>
</evidence>
<dbReference type="RefSeq" id="WP_131030104.1">
    <property type="nucleotide sequence ID" value="NZ_SIXF01000009.1"/>
</dbReference>
<keyword evidence="1" id="KW-0732">Signal</keyword>
<evidence type="ECO:0000256" key="1">
    <source>
        <dbReference type="SAM" id="SignalP"/>
    </source>
</evidence>
<dbReference type="OrthoDB" id="1112758at2"/>
<reference evidence="2 3" key="1">
    <citation type="submission" date="2019-02" db="EMBL/GenBank/DDBJ databases">
        <title>Pedobacter kyonggii whole genome sequence analysis.</title>
        <authorList>
            <person name="Dahal R.H."/>
        </authorList>
    </citation>
    <scope>NUCLEOTIDE SEQUENCE [LARGE SCALE GENOMIC DNA]</scope>
    <source>
        <strain evidence="2 3">K-4-11-1</strain>
    </source>
</reference>
<sequence>MKIGLNILVLLMLFSCSATKKNIAKDCIENEVFKKKYFTSIKRVEDYVLGKGNKKSFQSSLKFISKYTQVSYNKMLNYNNSYAKFEDYEVDKKKWLEWYENNKCSNLK</sequence>
<protein>
    <recommendedName>
        <fullName evidence="4">Lipoprotein</fullName>
    </recommendedName>
</protein>
<keyword evidence="3" id="KW-1185">Reference proteome</keyword>
<dbReference type="PROSITE" id="PS51257">
    <property type="entry name" value="PROKAR_LIPOPROTEIN"/>
    <property type="match status" value="1"/>
</dbReference>